<sequence>MNTDARSGVPFDQLVVADLTVDRSYLGGRAGNSGDDPIARLLPVGNQGGFRFVGSPRKREVRLAVLVSSGRDPRLARRSR</sequence>
<keyword evidence="3" id="KW-1185">Reference proteome</keyword>
<reference evidence="2 3" key="1">
    <citation type="journal article" date="2019" name="Int. J. Syst. Evol. Microbiol.">
        <title>The Global Catalogue of Microorganisms (GCM) 10K type strain sequencing project: providing services to taxonomists for standard genome sequencing and annotation.</title>
        <authorList>
            <consortium name="The Broad Institute Genomics Platform"/>
            <consortium name="The Broad Institute Genome Sequencing Center for Infectious Disease"/>
            <person name="Wu L."/>
            <person name="Ma J."/>
        </authorList>
    </citation>
    <scope>NUCLEOTIDE SEQUENCE [LARGE SCALE GENOMIC DNA]</scope>
    <source>
        <strain evidence="2 3">JCM 13250</strain>
    </source>
</reference>
<evidence type="ECO:0000259" key="1">
    <source>
        <dbReference type="Pfam" id="PF18062"/>
    </source>
</evidence>
<dbReference type="Proteomes" id="UP001500218">
    <property type="component" value="Unassembled WGS sequence"/>
</dbReference>
<proteinExistence type="predicted"/>
<dbReference type="InterPro" id="IPR041409">
    <property type="entry name" value="RE_AspBHI_N"/>
</dbReference>
<gene>
    <name evidence="2" type="ORF">GCM10009682_05890</name>
</gene>
<dbReference type="Gene3D" id="2.30.280.20">
    <property type="match status" value="1"/>
</dbReference>
<dbReference type="RefSeq" id="WP_344125912.1">
    <property type="nucleotide sequence ID" value="NZ_BAAALT010000009.1"/>
</dbReference>
<comment type="caution">
    <text evidence="2">The sequence shown here is derived from an EMBL/GenBank/DDBJ whole genome shotgun (WGS) entry which is preliminary data.</text>
</comment>
<feature type="domain" description="Restriction endonuclease AspBHI N-terminal" evidence="1">
    <location>
        <begin position="31"/>
        <end position="73"/>
    </location>
</feature>
<evidence type="ECO:0000313" key="2">
    <source>
        <dbReference type="EMBL" id="GAA1786569.1"/>
    </source>
</evidence>
<dbReference type="EMBL" id="BAAALT010000009">
    <property type="protein sequence ID" value="GAA1786569.1"/>
    <property type="molecule type" value="Genomic_DNA"/>
</dbReference>
<protein>
    <recommendedName>
        <fullName evidence="1">Restriction endonuclease AspBHI N-terminal domain-containing protein</fullName>
    </recommendedName>
</protein>
<evidence type="ECO:0000313" key="3">
    <source>
        <dbReference type="Proteomes" id="UP001500218"/>
    </source>
</evidence>
<organism evidence="2 3">
    <name type="scientific">Luedemannella flava</name>
    <dbReference type="NCBI Taxonomy" id="349316"/>
    <lineage>
        <taxon>Bacteria</taxon>
        <taxon>Bacillati</taxon>
        <taxon>Actinomycetota</taxon>
        <taxon>Actinomycetes</taxon>
        <taxon>Micromonosporales</taxon>
        <taxon>Micromonosporaceae</taxon>
        <taxon>Luedemannella</taxon>
    </lineage>
</organism>
<accession>A0ABN2LF39</accession>
<name>A0ABN2LF39_9ACTN</name>
<dbReference type="Pfam" id="PF18062">
    <property type="entry name" value="RE_AspBHI_N"/>
    <property type="match status" value="1"/>
</dbReference>